<dbReference type="InterPro" id="IPR029068">
    <property type="entry name" value="Glyas_Bleomycin-R_OHBP_Dase"/>
</dbReference>
<dbReference type="CDD" id="cd07247">
    <property type="entry name" value="SgaA_N_like"/>
    <property type="match status" value="2"/>
</dbReference>
<dbReference type="KEGG" id="gai:IMCC3135_14745"/>
<dbReference type="EMBL" id="CP018632">
    <property type="protein sequence ID" value="ASJ73034.1"/>
    <property type="molecule type" value="Genomic_DNA"/>
</dbReference>
<dbReference type="OrthoDB" id="9793039at2"/>
<dbReference type="InterPro" id="IPR037523">
    <property type="entry name" value="VOC_core"/>
</dbReference>
<dbReference type="SUPFAM" id="SSF54593">
    <property type="entry name" value="Glyoxalase/Bleomycin resistance protein/Dihydroxybiphenyl dioxygenase"/>
    <property type="match status" value="2"/>
</dbReference>
<gene>
    <name evidence="2" type="ORF">IMCC3135_14745</name>
</gene>
<reference evidence="2 3" key="1">
    <citation type="submission" date="2016-12" db="EMBL/GenBank/DDBJ databases">
        <authorList>
            <person name="Song W.-J."/>
            <person name="Kurnit D.M."/>
        </authorList>
    </citation>
    <scope>NUCLEOTIDE SEQUENCE [LARGE SCALE GENOMIC DNA]</scope>
    <source>
        <strain evidence="2 3">IMCC3135</strain>
    </source>
</reference>
<dbReference type="PANTHER" id="PTHR33993">
    <property type="entry name" value="GLYOXALASE-RELATED"/>
    <property type="match status" value="1"/>
</dbReference>
<feature type="domain" description="VOC" evidence="1">
    <location>
        <begin position="3"/>
        <end position="120"/>
    </location>
</feature>
<proteinExistence type="predicted"/>
<dbReference type="AlphaFoldDB" id="A0A2Z2P0M0"/>
<dbReference type="InterPro" id="IPR052164">
    <property type="entry name" value="Anthracycline_SecMetBiosynth"/>
</dbReference>
<evidence type="ECO:0000313" key="2">
    <source>
        <dbReference type="EMBL" id="ASJ73034.1"/>
    </source>
</evidence>
<dbReference type="InterPro" id="IPR004360">
    <property type="entry name" value="Glyas_Fos-R_dOase_dom"/>
</dbReference>
<dbReference type="PANTHER" id="PTHR33993:SF14">
    <property type="entry name" value="GB|AAF24581.1"/>
    <property type="match status" value="1"/>
</dbReference>
<evidence type="ECO:0000259" key="1">
    <source>
        <dbReference type="PROSITE" id="PS51819"/>
    </source>
</evidence>
<feature type="domain" description="VOC" evidence="1">
    <location>
        <begin position="133"/>
        <end position="251"/>
    </location>
</feature>
<dbReference type="Pfam" id="PF00903">
    <property type="entry name" value="Glyoxalase"/>
    <property type="match status" value="2"/>
</dbReference>
<dbReference type="PROSITE" id="PS51819">
    <property type="entry name" value="VOC"/>
    <property type="match status" value="2"/>
</dbReference>
<evidence type="ECO:0000313" key="3">
    <source>
        <dbReference type="Proteomes" id="UP000250079"/>
    </source>
</evidence>
<sequence>MNSIIWYELLTSDPDAATAFYSKVLGWKTTDSGQADRDYRIFNKDDVAIGGLMALPAGAAEAGMPPGWLGYVGVKDVDVCVAGALATGGTEFMPAVDIPDVGRIALIGDPQGAALYLMSGSGTATSNSYAPGKPGHGGWHELHTSNWQEAWAFYSAQLDWQKAEEMDMGPMGTYLLFDDGSNVRMGGMFNNPMAPRAYWLYYFNVQNIDEANELVKAHGGTTLQGPIQVPTGDWIIQAFDPQGALFALVGPRTQAH</sequence>
<protein>
    <submittedName>
        <fullName evidence="2">27 kDa antigen Cfp30B</fullName>
    </submittedName>
</protein>
<dbReference type="Gene3D" id="3.10.180.10">
    <property type="entry name" value="2,3-Dihydroxybiphenyl 1,2-Dioxygenase, domain 1"/>
    <property type="match status" value="2"/>
</dbReference>
<name>A0A2Z2P0M0_9GAMM</name>
<organism evidence="2 3">
    <name type="scientific">Granulosicoccus antarcticus IMCC3135</name>
    <dbReference type="NCBI Taxonomy" id="1192854"/>
    <lineage>
        <taxon>Bacteria</taxon>
        <taxon>Pseudomonadati</taxon>
        <taxon>Pseudomonadota</taxon>
        <taxon>Gammaproteobacteria</taxon>
        <taxon>Chromatiales</taxon>
        <taxon>Granulosicoccaceae</taxon>
        <taxon>Granulosicoccus</taxon>
    </lineage>
</organism>
<keyword evidence="3" id="KW-1185">Reference proteome</keyword>
<dbReference type="Proteomes" id="UP000250079">
    <property type="component" value="Chromosome"/>
</dbReference>
<accession>A0A2Z2P0M0</accession>
<dbReference type="RefSeq" id="WP_088918285.1">
    <property type="nucleotide sequence ID" value="NZ_CP018632.1"/>
</dbReference>